<keyword evidence="6" id="KW-0472">Membrane</keyword>
<dbReference type="GO" id="GO:0000774">
    <property type="term" value="F:adenyl-nucleotide exchange factor activity"/>
    <property type="evidence" value="ECO:0007669"/>
    <property type="project" value="InterPro"/>
</dbReference>
<dbReference type="Proteomes" id="UP000249799">
    <property type="component" value="Chromosome"/>
</dbReference>
<dbReference type="HAMAP" id="MF_01151">
    <property type="entry name" value="GrpE"/>
    <property type="match status" value="1"/>
</dbReference>
<evidence type="ECO:0000313" key="7">
    <source>
        <dbReference type="EMBL" id="AWV90129.1"/>
    </source>
</evidence>
<comment type="function">
    <text evidence="3">Participates actively in the response to hyperosmotic and heat shock by preventing the aggregation of stress-denatured proteins, in association with DnaK and GrpE. It is the nucleotide exchange factor for DnaK and may function as a thermosensor. Unfolded proteins bind initially to DnaJ; upon interaction with the DnaJ-bound protein, DnaK hydrolyzes its bound ATP, resulting in the formation of a stable complex. GrpE releases ADP from DnaK; ATP binding to DnaK triggers the release of the substrate protein, thus completing the reaction cycle. Several rounds of ATP-dependent interactions between DnaJ, DnaK and GrpE are required for fully efficient folding.</text>
</comment>
<dbReference type="GO" id="GO:0042803">
    <property type="term" value="F:protein homodimerization activity"/>
    <property type="evidence" value="ECO:0007669"/>
    <property type="project" value="InterPro"/>
</dbReference>
<dbReference type="SUPFAM" id="SSF51064">
    <property type="entry name" value="Head domain of nucleotide exchange factor GrpE"/>
    <property type="match status" value="1"/>
</dbReference>
<gene>
    <name evidence="3 7" type="primary">grpE</name>
    <name evidence="7" type="ORF">DN745_12620</name>
</gene>
<keyword evidence="3" id="KW-0346">Stress response</keyword>
<dbReference type="Gene3D" id="3.90.20.20">
    <property type="match status" value="1"/>
</dbReference>
<evidence type="ECO:0000256" key="2">
    <source>
        <dbReference type="ARBA" id="ARBA00023186"/>
    </source>
</evidence>
<keyword evidence="6" id="KW-1133">Transmembrane helix</keyword>
<dbReference type="InterPro" id="IPR013805">
    <property type="entry name" value="GrpE_CC"/>
</dbReference>
<comment type="similarity">
    <text evidence="1 3 4">Belongs to the GrpE family.</text>
</comment>
<evidence type="ECO:0000256" key="6">
    <source>
        <dbReference type="SAM" id="Phobius"/>
    </source>
</evidence>
<dbReference type="GO" id="GO:0006457">
    <property type="term" value="P:protein folding"/>
    <property type="evidence" value="ECO:0007669"/>
    <property type="project" value="InterPro"/>
</dbReference>
<dbReference type="Gene3D" id="2.30.22.10">
    <property type="entry name" value="Head domain of nucleotide exchange factor GrpE"/>
    <property type="match status" value="1"/>
</dbReference>
<reference evidence="7 8" key="1">
    <citation type="submission" date="2018-06" db="EMBL/GenBank/DDBJ databases">
        <title>Lujinxingia sediminis gen. nov. sp. nov., a new facultative anaerobic member of the class Deltaproteobacteria, and proposal of Lujinxingaceae fam. nov.</title>
        <authorList>
            <person name="Guo L.-Y."/>
            <person name="Li C.-M."/>
            <person name="Wang S."/>
            <person name="Du Z.-J."/>
        </authorList>
    </citation>
    <scope>NUCLEOTIDE SEQUENCE [LARGE SCALE GENOMIC DNA]</scope>
    <source>
        <strain evidence="7 8">FA350</strain>
    </source>
</reference>
<feature type="transmembrane region" description="Helical" evidence="6">
    <location>
        <begin position="40"/>
        <end position="60"/>
    </location>
</feature>
<dbReference type="CDD" id="cd00446">
    <property type="entry name" value="GrpE"/>
    <property type="match status" value="1"/>
</dbReference>
<dbReference type="PANTHER" id="PTHR21237">
    <property type="entry name" value="GRPE PROTEIN"/>
    <property type="match status" value="1"/>
</dbReference>
<dbReference type="InterPro" id="IPR009012">
    <property type="entry name" value="GrpE_head"/>
</dbReference>
<evidence type="ECO:0000256" key="1">
    <source>
        <dbReference type="ARBA" id="ARBA00009054"/>
    </source>
</evidence>
<dbReference type="SUPFAM" id="SSF58014">
    <property type="entry name" value="Coiled-coil domain of nucleotide exchange factor GrpE"/>
    <property type="match status" value="1"/>
</dbReference>
<keyword evidence="6" id="KW-0812">Transmembrane</keyword>
<dbReference type="AlphaFoldDB" id="A0A2Z4FMC5"/>
<name>A0A2Z4FMC5_9DELT</name>
<keyword evidence="3" id="KW-0963">Cytoplasm</keyword>
<feature type="region of interest" description="Disordered" evidence="5">
    <location>
        <begin position="1"/>
        <end position="29"/>
    </location>
</feature>
<evidence type="ECO:0000256" key="3">
    <source>
        <dbReference type="HAMAP-Rule" id="MF_01151"/>
    </source>
</evidence>
<comment type="subcellular location">
    <subcellularLocation>
        <location evidence="3">Cytoplasm</location>
    </subcellularLocation>
</comment>
<accession>A0A2Z4FMC5</accession>
<dbReference type="GO" id="GO:0051087">
    <property type="term" value="F:protein-folding chaperone binding"/>
    <property type="evidence" value="ECO:0007669"/>
    <property type="project" value="InterPro"/>
</dbReference>
<dbReference type="InterPro" id="IPR000740">
    <property type="entry name" value="GrpE"/>
</dbReference>
<keyword evidence="8" id="KW-1185">Reference proteome</keyword>
<dbReference type="PRINTS" id="PR00773">
    <property type="entry name" value="GRPEPROTEIN"/>
</dbReference>
<evidence type="ECO:0000256" key="4">
    <source>
        <dbReference type="RuleBase" id="RU004478"/>
    </source>
</evidence>
<dbReference type="KEGG" id="bsed:DN745_12620"/>
<protein>
    <recommendedName>
        <fullName evidence="3">Protein GrpE</fullName>
    </recommendedName>
    <alternativeName>
        <fullName evidence="3">HSP-70 cofactor</fullName>
    </alternativeName>
</protein>
<feature type="compositionally biased region" description="Basic and acidic residues" evidence="5">
    <location>
        <begin position="1"/>
        <end position="17"/>
    </location>
</feature>
<dbReference type="OrthoDB" id="5191115at2"/>
<dbReference type="EMBL" id="CP030032">
    <property type="protein sequence ID" value="AWV90129.1"/>
    <property type="molecule type" value="Genomic_DNA"/>
</dbReference>
<dbReference type="Pfam" id="PF01025">
    <property type="entry name" value="GrpE"/>
    <property type="match status" value="1"/>
</dbReference>
<evidence type="ECO:0000256" key="5">
    <source>
        <dbReference type="SAM" id="MobiDB-lite"/>
    </source>
</evidence>
<dbReference type="GO" id="GO:0005829">
    <property type="term" value="C:cytosol"/>
    <property type="evidence" value="ECO:0007669"/>
    <property type="project" value="TreeGrafter"/>
</dbReference>
<evidence type="ECO:0000313" key="8">
    <source>
        <dbReference type="Proteomes" id="UP000249799"/>
    </source>
</evidence>
<comment type="subunit">
    <text evidence="3">Homodimer.</text>
</comment>
<keyword evidence="2 3" id="KW-0143">Chaperone</keyword>
<proteinExistence type="inferred from homology"/>
<dbReference type="GO" id="GO:0051082">
    <property type="term" value="F:unfolded protein binding"/>
    <property type="evidence" value="ECO:0007669"/>
    <property type="project" value="TreeGrafter"/>
</dbReference>
<dbReference type="PANTHER" id="PTHR21237:SF23">
    <property type="entry name" value="GRPE PROTEIN HOMOLOG, MITOCHONDRIAL"/>
    <property type="match status" value="1"/>
</dbReference>
<sequence>MHAAREDCDGRARENSNLHRAPQTGYNNPGNWSINQESHLFETLFFFVLIAAGVLGWLAYQGRQNAAHLRALSRQKFDELSGEHDKYVGRLRRKLVDANTFGHLDFAADLLPVLDALDMAAASAEQAGAGGVDDALRDGLKLVRQEFDTVLKQHGIVRCAPEAGTAFDPNLHEAVAVVAQENEEAQRVAPGHIVECLRPGYGHKDRVLRAAAVSVAAPENHSK</sequence>
<organism evidence="7 8">
    <name type="scientific">Bradymonas sediminis</name>
    <dbReference type="NCBI Taxonomy" id="1548548"/>
    <lineage>
        <taxon>Bacteria</taxon>
        <taxon>Deltaproteobacteria</taxon>
        <taxon>Bradymonadales</taxon>
        <taxon>Bradymonadaceae</taxon>
        <taxon>Bradymonas</taxon>
    </lineage>
</organism>